<dbReference type="SUPFAM" id="SSF57667">
    <property type="entry name" value="beta-beta-alpha zinc fingers"/>
    <property type="match status" value="1"/>
</dbReference>
<dbReference type="InterPro" id="IPR036236">
    <property type="entry name" value="Znf_C2H2_sf"/>
</dbReference>
<sequence length="159" mass="16747">MDSYLAVPQSFLMEGNQSSLSRRHTFSAGSRSRPSSVGGVTGVMGMMTIGGDVILPSASGPTVTLPLPNAPTTPLLPKGTSVASEAIIAACTGRRQREAKFACDLCPQTFTAKHNLINHKKAHSGIKDQICDGCGHGFTAPGTLKRHIKTCKAMQLEIL</sequence>
<dbReference type="PANTHER" id="PTHR10032">
    <property type="entry name" value="ZINC FINGER PROTEIN WITH KRAB AND SCAN DOMAINS"/>
    <property type="match status" value="1"/>
</dbReference>
<dbReference type="GO" id="GO:0008270">
    <property type="term" value="F:zinc ion binding"/>
    <property type="evidence" value="ECO:0007669"/>
    <property type="project" value="UniProtKB-KW"/>
</dbReference>
<feature type="domain" description="C2H2-type" evidence="9">
    <location>
        <begin position="101"/>
        <end position="128"/>
    </location>
</feature>
<keyword evidence="2" id="KW-0479">Metal-binding</keyword>
<accession>A0A9W8J733</accession>
<dbReference type="InterPro" id="IPR013087">
    <property type="entry name" value="Znf_C2H2_type"/>
</dbReference>
<dbReference type="SMART" id="SM00355">
    <property type="entry name" value="ZnF_C2H2"/>
    <property type="match status" value="2"/>
</dbReference>
<dbReference type="PROSITE" id="PS50157">
    <property type="entry name" value="ZINC_FINGER_C2H2_2"/>
    <property type="match status" value="1"/>
</dbReference>
<evidence type="ECO:0000256" key="2">
    <source>
        <dbReference type="ARBA" id="ARBA00022723"/>
    </source>
</evidence>
<comment type="subcellular location">
    <subcellularLocation>
        <location evidence="1">Nucleus</location>
    </subcellularLocation>
</comment>
<dbReference type="AlphaFoldDB" id="A0A9W8J733"/>
<evidence type="ECO:0000256" key="3">
    <source>
        <dbReference type="ARBA" id="ARBA00022737"/>
    </source>
</evidence>
<dbReference type="Proteomes" id="UP001140091">
    <property type="component" value="Unassembled WGS sequence"/>
</dbReference>
<evidence type="ECO:0000313" key="10">
    <source>
        <dbReference type="EMBL" id="KAJ2929372.1"/>
    </source>
</evidence>
<proteinExistence type="predicted"/>
<evidence type="ECO:0000256" key="5">
    <source>
        <dbReference type="ARBA" id="ARBA00022833"/>
    </source>
</evidence>
<protein>
    <recommendedName>
        <fullName evidence="9">C2H2-type domain-containing protein</fullName>
    </recommendedName>
</protein>
<feature type="non-terminal residue" evidence="10">
    <location>
        <position position="159"/>
    </location>
</feature>
<evidence type="ECO:0000256" key="1">
    <source>
        <dbReference type="ARBA" id="ARBA00004123"/>
    </source>
</evidence>
<evidence type="ECO:0000313" key="11">
    <source>
        <dbReference type="Proteomes" id="UP001140091"/>
    </source>
</evidence>
<dbReference type="PANTHER" id="PTHR10032:SF271">
    <property type="entry name" value="RH12261P-RELATED"/>
    <property type="match status" value="1"/>
</dbReference>
<dbReference type="Pfam" id="PF13894">
    <property type="entry name" value="zf-C2H2_4"/>
    <property type="match status" value="1"/>
</dbReference>
<keyword evidence="11" id="KW-1185">Reference proteome</keyword>
<dbReference type="PROSITE" id="PS00028">
    <property type="entry name" value="ZINC_FINGER_C2H2_1"/>
    <property type="match status" value="1"/>
</dbReference>
<dbReference type="GO" id="GO:0000978">
    <property type="term" value="F:RNA polymerase II cis-regulatory region sequence-specific DNA binding"/>
    <property type="evidence" value="ECO:0007669"/>
    <property type="project" value="TreeGrafter"/>
</dbReference>
<feature type="region of interest" description="Disordered" evidence="8">
    <location>
        <begin position="16"/>
        <end position="39"/>
    </location>
</feature>
<keyword evidence="4 7" id="KW-0863">Zinc-finger</keyword>
<name>A0A9W8J733_9AGAR</name>
<evidence type="ECO:0000256" key="8">
    <source>
        <dbReference type="SAM" id="MobiDB-lite"/>
    </source>
</evidence>
<keyword evidence="6" id="KW-0539">Nucleus</keyword>
<dbReference type="GO" id="GO:0000981">
    <property type="term" value="F:DNA-binding transcription factor activity, RNA polymerase II-specific"/>
    <property type="evidence" value="ECO:0007669"/>
    <property type="project" value="TreeGrafter"/>
</dbReference>
<reference evidence="10" key="1">
    <citation type="submission" date="2022-06" db="EMBL/GenBank/DDBJ databases">
        <title>Genome Sequence of Candolleomyces eurysporus.</title>
        <authorList>
            <person name="Buettner E."/>
        </authorList>
    </citation>
    <scope>NUCLEOTIDE SEQUENCE</scope>
    <source>
        <strain evidence="10">VTCC 930004</strain>
    </source>
</reference>
<evidence type="ECO:0000259" key="9">
    <source>
        <dbReference type="PROSITE" id="PS50157"/>
    </source>
</evidence>
<evidence type="ECO:0000256" key="7">
    <source>
        <dbReference type="PROSITE-ProRule" id="PRU00042"/>
    </source>
</evidence>
<keyword evidence="3" id="KW-0677">Repeat</keyword>
<dbReference type="GO" id="GO:0005634">
    <property type="term" value="C:nucleus"/>
    <property type="evidence" value="ECO:0007669"/>
    <property type="project" value="UniProtKB-SubCell"/>
</dbReference>
<comment type="caution">
    <text evidence="10">The sequence shown here is derived from an EMBL/GenBank/DDBJ whole genome shotgun (WGS) entry which is preliminary data.</text>
</comment>
<keyword evidence="5" id="KW-0862">Zinc</keyword>
<gene>
    <name evidence="10" type="ORF">H1R20_g7724</name>
</gene>
<evidence type="ECO:0000256" key="6">
    <source>
        <dbReference type="ARBA" id="ARBA00023242"/>
    </source>
</evidence>
<dbReference type="Gene3D" id="3.30.160.60">
    <property type="entry name" value="Classic Zinc Finger"/>
    <property type="match status" value="1"/>
</dbReference>
<dbReference type="EMBL" id="JANBPK010000877">
    <property type="protein sequence ID" value="KAJ2929372.1"/>
    <property type="molecule type" value="Genomic_DNA"/>
</dbReference>
<feature type="compositionally biased region" description="Low complexity" evidence="8">
    <location>
        <begin position="29"/>
        <end position="39"/>
    </location>
</feature>
<dbReference type="OrthoDB" id="3437960at2759"/>
<dbReference type="InterPro" id="IPR027756">
    <property type="entry name" value="Ovo-like"/>
</dbReference>
<evidence type="ECO:0000256" key="4">
    <source>
        <dbReference type="ARBA" id="ARBA00022771"/>
    </source>
</evidence>
<organism evidence="10 11">
    <name type="scientific">Candolleomyces eurysporus</name>
    <dbReference type="NCBI Taxonomy" id="2828524"/>
    <lineage>
        <taxon>Eukaryota</taxon>
        <taxon>Fungi</taxon>
        <taxon>Dikarya</taxon>
        <taxon>Basidiomycota</taxon>
        <taxon>Agaricomycotina</taxon>
        <taxon>Agaricomycetes</taxon>
        <taxon>Agaricomycetidae</taxon>
        <taxon>Agaricales</taxon>
        <taxon>Agaricineae</taxon>
        <taxon>Psathyrellaceae</taxon>
        <taxon>Candolleomyces</taxon>
    </lineage>
</organism>
<dbReference type="Pfam" id="PF00096">
    <property type="entry name" value="zf-C2H2"/>
    <property type="match status" value="1"/>
</dbReference>